<gene>
    <name evidence="4" type="ORF">HLH36_04330</name>
</gene>
<comment type="caution">
    <text evidence="4">The sequence shown here is derived from an EMBL/GenBank/DDBJ whole genome shotgun (WGS) entry which is preliminary data.</text>
</comment>
<evidence type="ECO:0000256" key="2">
    <source>
        <dbReference type="SAM" id="MobiDB-lite"/>
    </source>
</evidence>
<feature type="compositionally biased region" description="Pro residues" evidence="2">
    <location>
        <begin position="58"/>
        <end position="68"/>
    </location>
</feature>
<evidence type="ECO:0000313" key="5">
    <source>
        <dbReference type="Proteomes" id="UP000559860"/>
    </source>
</evidence>
<evidence type="ECO:0000313" key="4">
    <source>
        <dbReference type="EMBL" id="MBB2167589.1"/>
    </source>
</evidence>
<feature type="coiled-coil region" evidence="1">
    <location>
        <begin position="83"/>
        <end position="117"/>
    </location>
</feature>
<organism evidence="4 5">
    <name type="scientific">Gluconacetobacter aggeris</name>
    <dbReference type="NCBI Taxonomy" id="1286186"/>
    <lineage>
        <taxon>Bacteria</taxon>
        <taxon>Pseudomonadati</taxon>
        <taxon>Pseudomonadota</taxon>
        <taxon>Alphaproteobacteria</taxon>
        <taxon>Acetobacterales</taxon>
        <taxon>Acetobacteraceae</taxon>
        <taxon>Gluconacetobacter</taxon>
    </lineage>
</organism>
<proteinExistence type="predicted"/>
<evidence type="ECO:0000256" key="3">
    <source>
        <dbReference type="SAM" id="Phobius"/>
    </source>
</evidence>
<keyword evidence="3" id="KW-1133">Transmembrane helix</keyword>
<reference evidence="4 5" key="1">
    <citation type="submission" date="2020-04" db="EMBL/GenBank/DDBJ databases">
        <title>Description of novel Gluconacetobacter.</title>
        <authorList>
            <person name="Sombolestani A."/>
        </authorList>
    </citation>
    <scope>NUCLEOTIDE SEQUENCE [LARGE SCALE GENOMIC DNA]</scope>
    <source>
        <strain evidence="4 5">LMG 27801</strain>
    </source>
</reference>
<feature type="region of interest" description="Disordered" evidence="2">
    <location>
        <begin position="56"/>
        <end position="82"/>
    </location>
</feature>
<keyword evidence="5" id="KW-1185">Reference proteome</keyword>
<dbReference type="EMBL" id="JABEQD010000002">
    <property type="protein sequence ID" value="MBB2167589.1"/>
    <property type="molecule type" value="Genomic_DNA"/>
</dbReference>
<accession>A0A7W4IR94</accession>
<sequence>MSDKLDPKELKILADILALVLEDHPGQSANALDAIRNRARRNGMTGGALKNLFTAIAPNPPQRPPPRPRASRAASGAAATEEMQAARTRIMQLTESINRLDLDLRSARARNEELRSQLYLTQQARAETQAALSVMRARPTPRRRSVVALAVAVGALAGAIGMGMVRAMDVPSVPLRTTALN</sequence>
<feature type="transmembrane region" description="Helical" evidence="3">
    <location>
        <begin position="145"/>
        <end position="165"/>
    </location>
</feature>
<evidence type="ECO:0000256" key="1">
    <source>
        <dbReference type="SAM" id="Coils"/>
    </source>
</evidence>
<name>A0A7W4IR94_9PROT</name>
<protein>
    <submittedName>
        <fullName evidence="4">Uncharacterized protein</fullName>
    </submittedName>
</protein>
<dbReference type="RefSeq" id="WP_182985222.1">
    <property type="nucleotide sequence ID" value="NZ_JABEQD010000002.1"/>
</dbReference>
<dbReference type="AlphaFoldDB" id="A0A7W4IR94"/>
<feature type="compositionally biased region" description="Low complexity" evidence="2">
    <location>
        <begin position="71"/>
        <end position="82"/>
    </location>
</feature>
<keyword evidence="3" id="KW-0472">Membrane</keyword>
<keyword evidence="1" id="KW-0175">Coiled coil</keyword>
<keyword evidence="3" id="KW-0812">Transmembrane</keyword>
<dbReference type="Proteomes" id="UP000559860">
    <property type="component" value="Unassembled WGS sequence"/>
</dbReference>